<dbReference type="Gene3D" id="3.30.160.60">
    <property type="entry name" value="Classic Zinc Finger"/>
    <property type="match status" value="11"/>
</dbReference>
<dbReference type="FunFam" id="3.30.160.60:FF:002343">
    <property type="entry name" value="Zinc finger protein 33A"/>
    <property type="match status" value="1"/>
</dbReference>
<feature type="domain" description="C2H2-type" evidence="12">
    <location>
        <begin position="237"/>
        <end position="264"/>
    </location>
</feature>
<feature type="domain" description="C2H2-type" evidence="12">
    <location>
        <begin position="265"/>
        <end position="292"/>
    </location>
</feature>
<dbReference type="EMBL" id="JAIZAY010000001">
    <property type="protein sequence ID" value="KAJ8049542.1"/>
    <property type="molecule type" value="Genomic_DNA"/>
</dbReference>
<comment type="subcellular location">
    <subcellularLocation>
        <location evidence="1">Nucleus</location>
    </subcellularLocation>
</comment>
<dbReference type="GO" id="GO:0000977">
    <property type="term" value="F:RNA polymerase II transcription regulatory region sequence-specific DNA binding"/>
    <property type="evidence" value="ECO:0007669"/>
    <property type="project" value="TreeGrafter"/>
</dbReference>
<evidence type="ECO:0000256" key="7">
    <source>
        <dbReference type="ARBA" id="ARBA00023125"/>
    </source>
</evidence>
<evidence type="ECO:0000256" key="3">
    <source>
        <dbReference type="ARBA" id="ARBA00022737"/>
    </source>
</evidence>
<dbReference type="GO" id="GO:0005634">
    <property type="term" value="C:nucleus"/>
    <property type="evidence" value="ECO:0007669"/>
    <property type="project" value="UniProtKB-SubCell"/>
</dbReference>
<evidence type="ECO:0000313" key="13">
    <source>
        <dbReference type="EMBL" id="KAJ8049542.1"/>
    </source>
</evidence>
<evidence type="ECO:0000256" key="6">
    <source>
        <dbReference type="ARBA" id="ARBA00023015"/>
    </source>
</evidence>
<evidence type="ECO:0000256" key="4">
    <source>
        <dbReference type="ARBA" id="ARBA00022771"/>
    </source>
</evidence>
<keyword evidence="14" id="KW-1185">Reference proteome</keyword>
<organism evidence="13 14">
    <name type="scientific">Holothuria leucospilota</name>
    <name type="common">Black long sea cucumber</name>
    <name type="synonym">Mertensiothuria leucospilota</name>
    <dbReference type="NCBI Taxonomy" id="206669"/>
    <lineage>
        <taxon>Eukaryota</taxon>
        <taxon>Metazoa</taxon>
        <taxon>Echinodermata</taxon>
        <taxon>Eleutherozoa</taxon>
        <taxon>Echinozoa</taxon>
        <taxon>Holothuroidea</taxon>
        <taxon>Aspidochirotacea</taxon>
        <taxon>Aspidochirotida</taxon>
        <taxon>Holothuriidae</taxon>
        <taxon>Holothuria</taxon>
    </lineage>
</organism>
<keyword evidence="4 10" id="KW-0863">Zinc-finger</keyword>
<keyword evidence="8" id="KW-0804">Transcription</keyword>
<feature type="domain" description="C2H2-type" evidence="12">
    <location>
        <begin position="527"/>
        <end position="554"/>
    </location>
</feature>
<dbReference type="GO" id="GO:0008270">
    <property type="term" value="F:zinc ion binding"/>
    <property type="evidence" value="ECO:0007669"/>
    <property type="project" value="UniProtKB-KW"/>
</dbReference>
<keyword evidence="6" id="KW-0805">Transcription regulation</keyword>
<dbReference type="FunFam" id="3.30.160.60:FF:000012">
    <property type="entry name" value="RB-associated KRAB zinc finger protein-like"/>
    <property type="match status" value="1"/>
</dbReference>
<feature type="domain" description="C2H2-type" evidence="12">
    <location>
        <begin position="611"/>
        <end position="638"/>
    </location>
</feature>
<dbReference type="FunFam" id="3.30.160.60:FF:001228">
    <property type="entry name" value="Zinc finger protein 236"/>
    <property type="match status" value="1"/>
</dbReference>
<dbReference type="InterPro" id="IPR013087">
    <property type="entry name" value="Znf_C2H2_type"/>
</dbReference>
<dbReference type="PANTHER" id="PTHR14196">
    <property type="entry name" value="ODD-SKIPPED - RELATED"/>
    <property type="match status" value="1"/>
</dbReference>
<evidence type="ECO:0000256" key="1">
    <source>
        <dbReference type="ARBA" id="ARBA00004123"/>
    </source>
</evidence>
<dbReference type="FunFam" id="3.30.160.60:FF:000110">
    <property type="entry name" value="Zinc finger protein-like"/>
    <property type="match status" value="4"/>
</dbReference>
<evidence type="ECO:0000256" key="10">
    <source>
        <dbReference type="PROSITE-ProRule" id="PRU00042"/>
    </source>
</evidence>
<evidence type="ECO:0000256" key="2">
    <source>
        <dbReference type="ARBA" id="ARBA00022723"/>
    </source>
</evidence>
<dbReference type="PROSITE" id="PS50157">
    <property type="entry name" value="ZINC_FINGER_C2H2_2"/>
    <property type="match status" value="11"/>
</dbReference>
<evidence type="ECO:0000256" key="9">
    <source>
        <dbReference type="ARBA" id="ARBA00023242"/>
    </source>
</evidence>
<protein>
    <submittedName>
        <fullName evidence="13">Zinc finger protein 99</fullName>
    </submittedName>
</protein>
<dbReference type="OrthoDB" id="6910977at2759"/>
<proteinExistence type="predicted"/>
<evidence type="ECO:0000256" key="8">
    <source>
        <dbReference type="ARBA" id="ARBA00023163"/>
    </source>
</evidence>
<evidence type="ECO:0000259" key="12">
    <source>
        <dbReference type="PROSITE" id="PS50157"/>
    </source>
</evidence>
<feature type="compositionally biased region" description="Polar residues" evidence="11">
    <location>
        <begin position="1"/>
        <end position="14"/>
    </location>
</feature>
<feature type="domain" description="C2H2-type" evidence="12">
    <location>
        <begin position="443"/>
        <end position="470"/>
    </location>
</feature>
<evidence type="ECO:0000256" key="11">
    <source>
        <dbReference type="SAM" id="MobiDB-lite"/>
    </source>
</evidence>
<feature type="domain" description="C2H2-type" evidence="12">
    <location>
        <begin position="499"/>
        <end position="526"/>
    </location>
</feature>
<keyword evidence="7" id="KW-0238">DNA-binding</keyword>
<dbReference type="SUPFAM" id="SSF57667">
    <property type="entry name" value="beta-beta-alpha zinc fingers"/>
    <property type="match status" value="7"/>
</dbReference>
<feature type="compositionally biased region" description="Polar residues" evidence="11">
    <location>
        <begin position="344"/>
        <end position="362"/>
    </location>
</feature>
<feature type="region of interest" description="Disordered" evidence="11">
    <location>
        <begin position="1"/>
        <end position="90"/>
    </location>
</feature>
<dbReference type="PROSITE" id="PS00028">
    <property type="entry name" value="ZINC_FINGER_C2H2_1"/>
    <property type="match status" value="11"/>
</dbReference>
<feature type="domain" description="C2H2-type" evidence="12">
    <location>
        <begin position="209"/>
        <end position="236"/>
    </location>
</feature>
<name>A0A9Q1HGZ4_HOLLE</name>
<dbReference type="InterPro" id="IPR036236">
    <property type="entry name" value="Znf_C2H2_sf"/>
</dbReference>
<dbReference type="Proteomes" id="UP001152320">
    <property type="component" value="Chromosome 1"/>
</dbReference>
<comment type="caution">
    <text evidence="13">The sequence shown here is derived from an EMBL/GenBank/DDBJ whole genome shotgun (WGS) entry which is preliminary data.</text>
</comment>
<feature type="domain" description="C2H2-type" evidence="12">
    <location>
        <begin position="471"/>
        <end position="498"/>
    </location>
</feature>
<keyword evidence="9" id="KW-0539">Nucleus</keyword>
<feature type="domain" description="C2H2-type" evidence="12">
    <location>
        <begin position="639"/>
        <end position="666"/>
    </location>
</feature>
<dbReference type="SMART" id="SM00355">
    <property type="entry name" value="ZnF_C2H2"/>
    <property type="match status" value="11"/>
</dbReference>
<dbReference type="InterPro" id="IPR050717">
    <property type="entry name" value="C2H2-ZF_Transcription_Reg"/>
</dbReference>
<keyword evidence="3" id="KW-0677">Repeat</keyword>
<feature type="region of interest" description="Disordered" evidence="11">
    <location>
        <begin position="323"/>
        <end position="370"/>
    </location>
</feature>
<keyword evidence="5" id="KW-0862">Zinc</keyword>
<dbReference type="GO" id="GO:0000981">
    <property type="term" value="F:DNA-binding transcription factor activity, RNA polymerase II-specific"/>
    <property type="evidence" value="ECO:0007669"/>
    <property type="project" value="TreeGrafter"/>
</dbReference>
<dbReference type="AlphaFoldDB" id="A0A9Q1HGZ4"/>
<dbReference type="PANTHER" id="PTHR14196:SF12">
    <property type="entry name" value="ZINC FINGER PROTEIN 208-LIKE"/>
    <property type="match status" value="1"/>
</dbReference>
<gene>
    <name evidence="13" type="ORF">HOLleu_02327</name>
</gene>
<evidence type="ECO:0000256" key="5">
    <source>
        <dbReference type="ARBA" id="ARBA00022833"/>
    </source>
</evidence>
<accession>A0A9Q1HGZ4</accession>
<keyword evidence="2" id="KW-0479">Metal-binding</keyword>
<sequence>MKVSSNRVMATTESVLDGLQEGEDGPMGGKTNKPSQETGIDDASLQGSTHLKDGEFLAQAPVNGSASRKQDTEMEEDHPMQTFTPKTVLPGTASFEDTGSFAFSESVTSYDTSLPKDSLQGVEDVAVERKGNSIHQVSNEQFQGTNELAVGIKVNHCNLPEKTVRKLDEENNTCTHKESRQYSVCTKPVCSIMNRYDRKLKVHKDENLFKCHFCEKTFTQKLNGERHEIMHTGERSFKCRYCEKWFTGKLNCIAHQVTHRTNKLFRCRICGKPFTQKADCTTHEVIHSGIQDINMENTADMKKDELLAEKRGTEIPVAVRGRDTDLQDKGCEPPPFPQEEDHQMQPSFSHHTFPAGTSSSRGDTGRIPWSSVNNDPCIQLNGTPQLAKDSKSEAQRGTVCILPGMHGTSQLALAIREYQRQSSHNFGRKLDVPKGIINSAKSFKCELCEKAFTSKNTLNEHQIVHTNEKSFKCQFCVKEFAWKRNLKRHEMTHTDEKPFKCLFCDKLFSRKQNCIIHEMTHTGEKPFKCQFCVKSFIQKADCRAHEMTHTGEKPFKCQFCGKSFTRKADCRTHEMTHTGEKPFKCQFCQKLFIRKQDCKKHEMTHARDKPFKCKFCKSSFGWKKNLKTHEKTHTREKSFRCQICEKAFNYKLSLKRHEKCHMDETPTKF</sequence>
<evidence type="ECO:0000313" key="14">
    <source>
        <dbReference type="Proteomes" id="UP001152320"/>
    </source>
</evidence>
<feature type="domain" description="C2H2-type" evidence="12">
    <location>
        <begin position="555"/>
        <end position="582"/>
    </location>
</feature>
<feature type="domain" description="C2H2-type" evidence="12">
    <location>
        <begin position="583"/>
        <end position="610"/>
    </location>
</feature>
<dbReference type="Pfam" id="PF00096">
    <property type="entry name" value="zf-C2H2"/>
    <property type="match status" value="1"/>
</dbReference>
<reference evidence="13" key="1">
    <citation type="submission" date="2021-10" db="EMBL/GenBank/DDBJ databases">
        <title>Tropical sea cucumber genome reveals ecological adaptation and Cuvierian tubules defense mechanism.</title>
        <authorList>
            <person name="Chen T."/>
        </authorList>
    </citation>
    <scope>NUCLEOTIDE SEQUENCE</scope>
    <source>
        <strain evidence="13">Nanhai2018</strain>
        <tissue evidence="13">Muscle</tissue>
    </source>
</reference>